<sequence length="90" mass="10735">MTLQDTIYNWLSIKRVAEERPNDVSAQDTYQFFEEILVKDHGIEELNVQEDEHLYHVYYVKGKKQGHYQFPTELVDALLQSIESEPKYNQ</sequence>
<dbReference type="RefSeq" id="WP_113806102.1">
    <property type="nucleotide sequence ID" value="NZ_QOCW01000010.1"/>
</dbReference>
<proteinExistence type="predicted"/>
<protein>
    <submittedName>
        <fullName evidence="1">Uncharacterized protein</fullName>
    </submittedName>
</protein>
<gene>
    <name evidence="1" type="ORF">DS031_10835</name>
</gene>
<accession>A0A366XTD9</accession>
<reference evidence="1 2" key="1">
    <citation type="submission" date="2018-07" db="EMBL/GenBank/DDBJ databases">
        <title>Lottiidibacillus patelloidae gen. nov., sp. nov., isolated from the intestinal tract of a marine limpet and the reclassification of B. taeanensis BH030017T, B. algicola KMM 3737T and B. hwajinpoensis SW-72T as genus Lottiidibacillus.</title>
        <authorList>
            <person name="Liu R."/>
            <person name="Huang Z."/>
        </authorList>
    </citation>
    <scope>NUCLEOTIDE SEQUENCE [LARGE SCALE GENOMIC DNA]</scope>
    <source>
        <strain evidence="1 2">BH030017</strain>
    </source>
</reference>
<comment type="caution">
    <text evidence="1">The sequence shown here is derived from an EMBL/GenBank/DDBJ whole genome shotgun (WGS) entry which is preliminary data.</text>
</comment>
<organism evidence="1 2">
    <name type="scientific">Bacillus taeanensis</name>
    <dbReference type="NCBI Taxonomy" id="273032"/>
    <lineage>
        <taxon>Bacteria</taxon>
        <taxon>Bacillati</taxon>
        <taxon>Bacillota</taxon>
        <taxon>Bacilli</taxon>
        <taxon>Bacillales</taxon>
        <taxon>Bacillaceae</taxon>
        <taxon>Bacillus</taxon>
    </lineage>
</organism>
<dbReference type="AlphaFoldDB" id="A0A366XTD9"/>
<dbReference type="OrthoDB" id="2692034at2"/>
<dbReference type="Proteomes" id="UP000253314">
    <property type="component" value="Unassembled WGS sequence"/>
</dbReference>
<keyword evidence="2" id="KW-1185">Reference proteome</keyword>
<evidence type="ECO:0000313" key="2">
    <source>
        <dbReference type="Proteomes" id="UP000253314"/>
    </source>
</evidence>
<dbReference type="EMBL" id="QOCW01000010">
    <property type="protein sequence ID" value="RBW69412.1"/>
    <property type="molecule type" value="Genomic_DNA"/>
</dbReference>
<evidence type="ECO:0000313" key="1">
    <source>
        <dbReference type="EMBL" id="RBW69412.1"/>
    </source>
</evidence>
<name>A0A366XTD9_9BACI</name>